<proteinExistence type="predicted"/>
<dbReference type="AlphaFoldDB" id="A0A2M4CAH7"/>
<feature type="chain" id="PRO_5014733903" evidence="1">
    <location>
        <begin position="27"/>
        <end position="86"/>
    </location>
</feature>
<evidence type="ECO:0000256" key="1">
    <source>
        <dbReference type="SAM" id="SignalP"/>
    </source>
</evidence>
<reference evidence="2" key="1">
    <citation type="submission" date="2018-01" db="EMBL/GenBank/DDBJ databases">
        <title>An insight into the sialome of Amazonian anophelines.</title>
        <authorList>
            <person name="Ribeiro J.M."/>
            <person name="Scarpassa V."/>
            <person name="Calvo E."/>
        </authorList>
    </citation>
    <scope>NUCLEOTIDE SEQUENCE</scope>
    <source>
        <tissue evidence="2">Salivary glands</tissue>
    </source>
</reference>
<name>A0A2M4CAH7_9DIPT</name>
<evidence type="ECO:0000313" key="2">
    <source>
        <dbReference type="EMBL" id="MBW62330.1"/>
    </source>
</evidence>
<organism evidence="2">
    <name type="scientific">Anopheles marajoara</name>
    <dbReference type="NCBI Taxonomy" id="58244"/>
    <lineage>
        <taxon>Eukaryota</taxon>
        <taxon>Metazoa</taxon>
        <taxon>Ecdysozoa</taxon>
        <taxon>Arthropoda</taxon>
        <taxon>Hexapoda</taxon>
        <taxon>Insecta</taxon>
        <taxon>Pterygota</taxon>
        <taxon>Neoptera</taxon>
        <taxon>Endopterygota</taxon>
        <taxon>Diptera</taxon>
        <taxon>Nematocera</taxon>
        <taxon>Culicoidea</taxon>
        <taxon>Culicidae</taxon>
        <taxon>Anophelinae</taxon>
        <taxon>Anopheles</taxon>
    </lineage>
</organism>
<feature type="signal peptide" evidence="1">
    <location>
        <begin position="1"/>
        <end position="26"/>
    </location>
</feature>
<accession>A0A2M4CAH7</accession>
<sequence length="86" mass="9717">MVAARREPWPTVTVVVWVMMLWIVEGTRVPSCATSSTVCGHPVRATRMALPVPPASNRDKEQPMLLLLQRPRLELPRLMTVSCAWH</sequence>
<keyword evidence="1" id="KW-0732">Signal</keyword>
<protein>
    <submittedName>
        <fullName evidence="2">Putative secreted protein</fullName>
    </submittedName>
</protein>
<dbReference type="EMBL" id="GGFJ01013189">
    <property type="protein sequence ID" value="MBW62330.1"/>
    <property type="molecule type" value="Transcribed_RNA"/>
</dbReference>